<dbReference type="Gene3D" id="3.30.460.40">
    <property type="match status" value="1"/>
</dbReference>
<evidence type="ECO:0000313" key="1">
    <source>
        <dbReference type="EMBL" id="AKU90979.1"/>
    </source>
</evidence>
<gene>
    <name evidence="1" type="ORF">AKJ08_1366</name>
</gene>
<evidence type="ECO:0008006" key="3">
    <source>
        <dbReference type="Google" id="ProtNLM"/>
    </source>
</evidence>
<dbReference type="InterPro" id="IPR043519">
    <property type="entry name" value="NT_sf"/>
</dbReference>
<sequence>MENILDVALRLGSAFERIGAGYFLGGSLASSLQGEPRATNDLDFVVDLRPDQVSALVSALGPDFEVDDEALREAAAQKSSWNIFYLPTALKIDLFIRRSGPFDEEEFTRRRAIEIRPGHRLFVKSAEDTILRKLLWFRSGGELSSTQWRDVVQVFRISGPELDGDYLARWSAALGVDDLLEKARRESED</sequence>
<evidence type="ECO:0000313" key="2">
    <source>
        <dbReference type="Proteomes" id="UP000055590"/>
    </source>
</evidence>
<proteinExistence type="predicted"/>
<dbReference type="KEGG" id="vin:AKJ08_1366"/>
<dbReference type="Proteomes" id="UP000055590">
    <property type="component" value="Chromosome"/>
</dbReference>
<protein>
    <recommendedName>
        <fullName evidence="3">Nucleotidyltransferase family protein</fullName>
    </recommendedName>
</protein>
<keyword evidence="2" id="KW-1185">Reference proteome</keyword>
<dbReference type="RefSeq" id="WP_205624782.1">
    <property type="nucleotide sequence ID" value="NZ_CP012332.1"/>
</dbReference>
<reference evidence="1 2" key="1">
    <citation type="submission" date="2015-08" db="EMBL/GenBank/DDBJ databases">
        <authorList>
            <person name="Babu N.S."/>
            <person name="Beckwith C.J."/>
            <person name="Beseler K.G."/>
            <person name="Brison A."/>
            <person name="Carone J.V."/>
            <person name="Caskin T.P."/>
            <person name="Diamond M."/>
            <person name="Durham M.E."/>
            <person name="Foxe J.M."/>
            <person name="Go M."/>
            <person name="Henderson B.A."/>
            <person name="Jones I.B."/>
            <person name="McGettigan J.A."/>
            <person name="Micheletti S.J."/>
            <person name="Nasrallah M.E."/>
            <person name="Ortiz D."/>
            <person name="Piller C.R."/>
            <person name="Privatt S.R."/>
            <person name="Schneider S.L."/>
            <person name="Sharp S."/>
            <person name="Smith T.C."/>
            <person name="Stanton J.D."/>
            <person name="Ullery H.E."/>
            <person name="Wilson R.J."/>
            <person name="Serrano M.G."/>
            <person name="Buck G."/>
            <person name="Lee V."/>
            <person name="Wang Y."/>
            <person name="Carvalho R."/>
            <person name="Voegtly L."/>
            <person name="Shi R."/>
            <person name="Duckworth R."/>
            <person name="Johnson A."/>
            <person name="Loviza R."/>
            <person name="Walstead R."/>
            <person name="Shah Z."/>
            <person name="Kiflezghi M."/>
            <person name="Wade K."/>
            <person name="Ball S.L."/>
            <person name="Bradley K.W."/>
            <person name="Asai D.J."/>
            <person name="Bowman C.A."/>
            <person name="Russell D.A."/>
            <person name="Pope W.H."/>
            <person name="Jacobs-Sera D."/>
            <person name="Hendrix R.W."/>
            <person name="Hatfull G.F."/>
        </authorList>
    </citation>
    <scope>NUCLEOTIDE SEQUENCE [LARGE SCALE GENOMIC DNA]</scope>
    <source>
        <strain evidence="1 2">DSM 27710</strain>
    </source>
</reference>
<dbReference type="STRING" id="1391653.AKJ08_1366"/>
<dbReference type="SUPFAM" id="SSF81301">
    <property type="entry name" value="Nucleotidyltransferase"/>
    <property type="match status" value="1"/>
</dbReference>
<dbReference type="AlphaFoldDB" id="A0A0K1PCX9"/>
<name>A0A0K1PCX9_9BACT</name>
<organism evidence="1 2">
    <name type="scientific">Vulgatibacter incomptus</name>
    <dbReference type="NCBI Taxonomy" id="1391653"/>
    <lineage>
        <taxon>Bacteria</taxon>
        <taxon>Pseudomonadati</taxon>
        <taxon>Myxococcota</taxon>
        <taxon>Myxococcia</taxon>
        <taxon>Myxococcales</taxon>
        <taxon>Cystobacterineae</taxon>
        <taxon>Vulgatibacteraceae</taxon>
        <taxon>Vulgatibacter</taxon>
    </lineage>
</organism>
<accession>A0A0K1PCX9</accession>
<dbReference type="EMBL" id="CP012332">
    <property type="protein sequence ID" value="AKU90979.1"/>
    <property type="molecule type" value="Genomic_DNA"/>
</dbReference>